<dbReference type="GO" id="GO:0016020">
    <property type="term" value="C:membrane"/>
    <property type="evidence" value="ECO:0007669"/>
    <property type="project" value="UniProtKB-SubCell"/>
</dbReference>
<evidence type="ECO:0000313" key="7">
    <source>
        <dbReference type="Proteomes" id="UP000016923"/>
    </source>
</evidence>
<reference evidence="6 7" key="1">
    <citation type="journal article" date="2013" name="BMC Genomics">
        <title>The genome and transcriptome of the pine saprophyte Ophiostoma piceae, and a comparison with the bark beetle-associated pine pathogen Grosmannia clavigera.</title>
        <authorList>
            <person name="Haridas S."/>
            <person name="Wang Y."/>
            <person name="Lim L."/>
            <person name="Massoumi Alamouti S."/>
            <person name="Jackman S."/>
            <person name="Docking R."/>
            <person name="Robertson G."/>
            <person name="Birol I."/>
            <person name="Bohlmann J."/>
            <person name="Breuil C."/>
        </authorList>
    </citation>
    <scope>NUCLEOTIDE SEQUENCE [LARGE SCALE GENOMIC DNA]</scope>
    <source>
        <strain evidence="6 7">UAMH 11346</strain>
    </source>
</reference>
<keyword evidence="7" id="KW-1185">Reference proteome</keyword>
<accession>S3BP32</accession>
<evidence type="ECO:0000256" key="5">
    <source>
        <dbReference type="SAM" id="Phobius"/>
    </source>
</evidence>
<gene>
    <name evidence="6" type="ORF">F503_08628</name>
</gene>
<organism evidence="6 7">
    <name type="scientific">Ophiostoma piceae (strain UAMH 11346)</name>
    <name type="common">Sap stain fungus</name>
    <dbReference type="NCBI Taxonomy" id="1262450"/>
    <lineage>
        <taxon>Eukaryota</taxon>
        <taxon>Fungi</taxon>
        <taxon>Dikarya</taxon>
        <taxon>Ascomycota</taxon>
        <taxon>Pezizomycotina</taxon>
        <taxon>Sordariomycetes</taxon>
        <taxon>Sordariomycetidae</taxon>
        <taxon>Ophiostomatales</taxon>
        <taxon>Ophiostomataceae</taxon>
        <taxon>Ophiostoma</taxon>
    </lineage>
</organism>
<dbReference type="SUPFAM" id="SSF103473">
    <property type="entry name" value="MFS general substrate transporter"/>
    <property type="match status" value="1"/>
</dbReference>
<proteinExistence type="predicted"/>
<dbReference type="GO" id="GO:0005351">
    <property type="term" value="F:carbohydrate:proton symporter activity"/>
    <property type="evidence" value="ECO:0007669"/>
    <property type="project" value="TreeGrafter"/>
</dbReference>
<comment type="subcellular location">
    <subcellularLocation>
        <location evidence="1">Membrane</location>
        <topology evidence="1">Multi-pass membrane protein</topology>
    </subcellularLocation>
</comment>
<evidence type="ECO:0000256" key="2">
    <source>
        <dbReference type="ARBA" id="ARBA00022692"/>
    </source>
</evidence>
<dbReference type="PANTHER" id="PTHR48022">
    <property type="entry name" value="PLASTIDIC GLUCOSE TRANSPORTER 4"/>
    <property type="match status" value="1"/>
</dbReference>
<dbReference type="Pfam" id="PF00083">
    <property type="entry name" value="Sugar_tr"/>
    <property type="match status" value="2"/>
</dbReference>
<dbReference type="InterPro" id="IPR036259">
    <property type="entry name" value="MFS_trans_sf"/>
</dbReference>
<dbReference type="OrthoDB" id="4540492at2759"/>
<keyword evidence="2 5" id="KW-0812">Transmembrane</keyword>
<keyword evidence="3 5" id="KW-1133">Transmembrane helix</keyword>
<dbReference type="Gene3D" id="1.20.1250.20">
    <property type="entry name" value="MFS general substrate transporter like domains"/>
    <property type="match status" value="2"/>
</dbReference>
<evidence type="ECO:0000256" key="1">
    <source>
        <dbReference type="ARBA" id="ARBA00004141"/>
    </source>
</evidence>
<dbReference type="InterPro" id="IPR050360">
    <property type="entry name" value="MFS_Sugar_Transporters"/>
</dbReference>
<dbReference type="EMBL" id="KE148171">
    <property type="protein sequence ID" value="EPE03014.1"/>
    <property type="molecule type" value="Genomic_DNA"/>
</dbReference>
<dbReference type="HOGENOM" id="CLU_1696045_0_0_1"/>
<evidence type="ECO:0000313" key="6">
    <source>
        <dbReference type="EMBL" id="EPE03014.1"/>
    </source>
</evidence>
<name>S3BP32_OPHP1</name>
<dbReference type="VEuPathDB" id="FungiDB:F503_08628"/>
<evidence type="ECO:0000256" key="4">
    <source>
        <dbReference type="ARBA" id="ARBA00023136"/>
    </source>
</evidence>
<dbReference type="AlphaFoldDB" id="S3BP32"/>
<evidence type="ECO:0000256" key="3">
    <source>
        <dbReference type="ARBA" id="ARBA00022989"/>
    </source>
</evidence>
<feature type="transmembrane region" description="Helical" evidence="5">
    <location>
        <begin position="86"/>
        <end position="105"/>
    </location>
</feature>
<keyword evidence="4 5" id="KW-0472">Membrane</keyword>
<protein>
    <submittedName>
        <fullName evidence="6">Hexose transporter</fullName>
    </submittedName>
</protein>
<sequence>MMSSLNILFGINTNIKGLLTASANIGGIIGGLFSGHVVNRWGRKTGILLSALIVLHSPFDIHDFGAAFPGVGYGARSVTGQWSWRIIYICMSGPAISCIILLPFIPESPRWLISRGQEATALVVLAEFHGDGDEEHPLAVAEFREIKETIGYEEN</sequence>
<dbReference type="eggNOG" id="KOG0254">
    <property type="taxonomic scope" value="Eukaryota"/>
</dbReference>
<dbReference type="Proteomes" id="UP000016923">
    <property type="component" value="Unassembled WGS sequence"/>
</dbReference>
<dbReference type="PANTHER" id="PTHR48022:SF2">
    <property type="entry name" value="PLASTIDIC GLUCOSE TRANSPORTER 4"/>
    <property type="match status" value="1"/>
</dbReference>
<dbReference type="InterPro" id="IPR005828">
    <property type="entry name" value="MFS_sugar_transport-like"/>
</dbReference>